<dbReference type="EMBL" id="QFOI01000021">
    <property type="protein sequence ID" value="PZP51778.1"/>
    <property type="molecule type" value="Genomic_DNA"/>
</dbReference>
<gene>
    <name evidence="1" type="ORF">DI598_02310</name>
</gene>
<evidence type="ECO:0000313" key="2">
    <source>
        <dbReference type="Proteomes" id="UP000249645"/>
    </source>
</evidence>
<dbReference type="AlphaFoldDB" id="A0A2W5F8M9"/>
<name>A0A2W5F8M9_9SPHI</name>
<protein>
    <submittedName>
        <fullName evidence="1">Uncharacterized protein</fullName>
    </submittedName>
</protein>
<proteinExistence type="predicted"/>
<comment type="caution">
    <text evidence="1">The sequence shown here is derived from an EMBL/GenBank/DDBJ whole genome shotgun (WGS) entry which is preliminary data.</text>
</comment>
<organism evidence="1 2">
    <name type="scientific">Pseudopedobacter saltans</name>
    <dbReference type="NCBI Taxonomy" id="151895"/>
    <lineage>
        <taxon>Bacteria</taxon>
        <taxon>Pseudomonadati</taxon>
        <taxon>Bacteroidota</taxon>
        <taxon>Sphingobacteriia</taxon>
        <taxon>Sphingobacteriales</taxon>
        <taxon>Sphingobacteriaceae</taxon>
        <taxon>Pseudopedobacter</taxon>
    </lineage>
</organism>
<evidence type="ECO:0000313" key="1">
    <source>
        <dbReference type="EMBL" id="PZP51778.1"/>
    </source>
</evidence>
<dbReference type="Proteomes" id="UP000249645">
    <property type="component" value="Unassembled WGS sequence"/>
</dbReference>
<accession>A0A2W5F8M9</accession>
<reference evidence="1 2" key="1">
    <citation type="submission" date="2017-11" db="EMBL/GenBank/DDBJ databases">
        <title>Infants hospitalized years apart are colonized by the same room-sourced microbial strains.</title>
        <authorList>
            <person name="Brooks B."/>
            <person name="Olm M.R."/>
            <person name="Firek B.A."/>
            <person name="Baker R."/>
            <person name="Thomas B.C."/>
            <person name="Morowitz M.J."/>
            <person name="Banfield J.F."/>
        </authorList>
    </citation>
    <scope>NUCLEOTIDE SEQUENCE [LARGE SCALE GENOMIC DNA]</scope>
    <source>
        <strain evidence="1">S2_009_000_R2_76</strain>
    </source>
</reference>
<sequence length="104" mass="12032">MHNRLFKTIPIPNRNDKIELYYYSLITGHSPIYIEYKKKDNGKGVLICKSDNISDVNISNDTLTIQFSQNIHRDACVFMELNCVYLDTKLEVIVDSIVGKQSYL</sequence>